<dbReference type="InterPro" id="IPR002545">
    <property type="entry name" value="CheW-lke_dom"/>
</dbReference>
<protein>
    <recommendedName>
        <fullName evidence="1">CheW-like domain-containing protein</fullName>
    </recommendedName>
</protein>
<evidence type="ECO:0000313" key="2">
    <source>
        <dbReference type="EMBL" id="GGW99769.1"/>
    </source>
</evidence>
<sequence>MVEGLQKTTIGQIHRLIHAEDADELFHTSIQIKQYQSLENSNAAEITDMRDISDTKYQAKTVGVLDVPALLKLSQIWSSVGQSDALFEHSPFSKPLENGLYSESQKKLFASFKIDTQILAISTDEVAAVLPMPPIQKILGADASWLGLVKWRNRDVPVLATLPSIGFERIDTNSSLTNLLLILTHEGRCVGLPVDDVSKVETLHLDTLQGSAEAGLPINSALQGVCNLADKSKALVVSGTGLIGNCPMSALSETEDIDQKELTRNKEIFVVIQAGHAWAINIQHLESIINLPEQIDTLTAIQPAQVGNIVWNNKTLALWDLGLLSVQKPSEMNSESKILITRIGQRLVGLLIEKLVLLLPGRMGQVHDFSNTNAHTSQIITVKYEDHIKSYSILDPQNWTPLQNSIQLSQ</sequence>
<dbReference type="Proteomes" id="UP000620127">
    <property type="component" value="Unassembled WGS sequence"/>
</dbReference>
<comment type="caution">
    <text evidence="2">The sequence shown here is derived from an EMBL/GenBank/DDBJ whole genome shotgun (WGS) entry which is preliminary data.</text>
</comment>
<name>A0ABQ2X4V8_9BURK</name>
<dbReference type="PANTHER" id="PTHR22617">
    <property type="entry name" value="CHEMOTAXIS SENSOR HISTIDINE KINASE-RELATED"/>
    <property type="match status" value="1"/>
</dbReference>
<dbReference type="EMBL" id="BMYT01000001">
    <property type="protein sequence ID" value="GGW99769.1"/>
    <property type="molecule type" value="Genomic_DNA"/>
</dbReference>
<dbReference type="InterPro" id="IPR039315">
    <property type="entry name" value="CheW"/>
</dbReference>
<proteinExistence type="predicted"/>
<feature type="domain" description="CheW-like" evidence="1">
    <location>
        <begin position="106"/>
        <end position="248"/>
    </location>
</feature>
<gene>
    <name evidence="2" type="ORF">GCM10011282_01940</name>
</gene>
<dbReference type="SUPFAM" id="SSF50341">
    <property type="entry name" value="CheW-like"/>
    <property type="match status" value="2"/>
</dbReference>
<accession>A0ABQ2X4V8</accession>
<evidence type="ECO:0000313" key="3">
    <source>
        <dbReference type="Proteomes" id="UP000620127"/>
    </source>
</evidence>
<dbReference type="InterPro" id="IPR036061">
    <property type="entry name" value="CheW-like_dom_sf"/>
</dbReference>
<organism evidence="2 3">
    <name type="scientific">Undibacterium macrobrachii</name>
    <dbReference type="NCBI Taxonomy" id="1119058"/>
    <lineage>
        <taxon>Bacteria</taxon>
        <taxon>Pseudomonadati</taxon>
        <taxon>Pseudomonadota</taxon>
        <taxon>Betaproteobacteria</taxon>
        <taxon>Burkholderiales</taxon>
        <taxon>Oxalobacteraceae</taxon>
        <taxon>Undibacterium</taxon>
    </lineage>
</organism>
<dbReference type="SMART" id="SM00260">
    <property type="entry name" value="CheW"/>
    <property type="match status" value="1"/>
</dbReference>
<dbReference type="Pfam" id="PF01584">
    <property type="entry name" value="CheW"/>
    <property type="match status" value="2"/>
</dbReference>
<dbReference type="PANTHER" id="PTHR22617:SF23">
    <property type="entry name" value="CHEMOTAXIS PROTEIN CHEW"/>
    <property type="match status" value="1"/>
</dbReference>
<keyword evidence="3" id="KW-1185">Reference proteome</keyword>
<dbReference type="Gene3D" id="2.40.50.180">
    <property type="entry name" value="CheA-289, Domain 4"/>
    <property type="match status" value="1"/>
</dbReference>
<dbReference type="Gene3D" id="2.30.30.40">
    <property type="entry name" value="SH3 Domains"/>
    <property type="match status" value="1"/>
</dbReference>
<evidence type="ECO:0000259" key="1">
    <source>
        <dbReference type="PROSITE" id="PS50851"/>
    </source>
</evidence>
<dbReference type="PROSITE" id="PS50851">
    <property type="entry name" value="CHEW"/>
    <property type="match status" value="1"/>
</dbReference>
<reference evidence="3" key="1">
    <citation type="journal article" date="2019" name="Int. J. Syst. Evol. Microbiol.">
        <title>The Global Catalogue of Microorganisms (GCM) 10K type strain sequencing project: providing services to taxonomists for standard genome sequencing and annotation.</title>
        <authorList>
            <consortium name="The Broad Institute Genomics Platform"/>
            <consortium name="The Broad Institute Genome Sequencing Center for Infectious Disease"/>
            <person name="Wu L."/>
            <person name="Ma J."/>
        </authorList>
    </citation>
    <scope>NUCLEOTIDE SEQUENCE [LARGE SCALE GENOMIC DNA]</scope>
    <source>
        <strain evidence="3">KCTC 23916</strain>
    </source>
</reference>